<reference evidence="2 3" key="1">
    <citation type="submission" date="2020-04" db="EMBL/GenBank/DDBJ databases">
        <title>MicrobeNet Type strains.</title>
        <authorList>
            <person name="Nicholson A.C."/>
        </authorList>
    </citation>
    <scope>NUCLEOTIDE SEQUENCE [LARGE SCALE GENOMIC DNA]</scope>
    <source>
        <strain evidence="2 3">DSM 44956</strain>
    </source>
</reference>
<dbReference type="EMBL" id="JAAXOS010000017">
    <property type="protein sequence ID" value="NKY30333.1"/>
    <property type="molecule type" value="Genomic_DNA"/>
</dbReference>
<gene>
    <name evidence="2" type="ORF">HGB38_29570</name>
</gene>
<dbReference type="Proteomes" id="UP000540698">
    <property type="component" value="Unassembled WGS sequence"/>
</dbReference>
<dbReference type="AlphaFoldDB" id="A0A7X6L9I3"/>
<evidence type="ECO:0000256" key="1">
    <source>
        <dbReference type="SAM" id="MobiDB-lite"/>
    </source>
</evidence>
<feature type="compositionally biased region" description="Polar residues" evidence="1">
    <location>
        <begin position="54"/>
        <end position="63"/>
    </location>
</feature>
<feature type="compositionally biased region" description="Polar residues" evidence="1">
    <location>
        <begin position="118"/>
        <end position="138"/>
    </location>
</feature>
<keyword evidence="3" id="KW-1185">Reference proteome</keyword>
<evidence type="ECO:0000313" key="2">
    <source>
        <dbReference type="EMBL" id="NKY30333.1"/>
    </source>
</evidence>
<name>A0A7X6L9I3_9NOCA</name>
<feature type="region of interest" description="Disordered" evidence="1">
    <location>
        <begin position="51"/>
        <end position="144"/>
    </location>
</feature>
<feature type="compositionally biased region" description="Polar residues" evidence="1">
    <location>
        <begin position="90"/>
        <end position="100"/>
    </location>
</feature>
<protein>
    <submittedName>
        <fullName evidence="2">Uncharacterized protein</fullName>
    </submittedName>
</protein>
<proteinExistence type="predicted"/>
<dbReference type="RefSeq" id="WP_062973870.1">
    <property type="nucleotide sequence ID" value="NZ_JAAXOS010000017.1"/>
</dbReference>
<dbReference type="PROSITE" id="PS51257">
    <property type="entry name" value="PROKAR_LIPOPROTEIN"/>
    <property type="match status" value="1"/>
</dbReference>
<sequence length="144" mass="14780">MESSRAKIAGPAIAAGAVSIGLVLIGACGVGRQDTYVPPPPLKAGEYAEPVVHESTTGGSTTPRVVIPPSPTWRIAPADQKHPTPFAGFVSSTTAEPSSRNPHEDTSQAAAPADEPRTSTARTPTNESTGEAPTQLRTTPGDDE</sequence>
<accession>A0A7X6L9I3</accession>
<comment type="caution">
    <text evidence="2">The sequence shown here is derived from an EMBL/GenBank/DDBJ whole genome shotgun (WGS) entry which is preliminary data.</text>
</comment>
<organism evidence="2 3">
    <name type="scientific">Nocardia gamkensis</name>
    <dbReference type="NCBI Taxonomy" id="352869"/>
    <lineage>
        <taxon>Bacteria</taxon>
        <taxon>Bacillati</taxon>
        <taxon>Actinomycetota</taxon>
        <taxon>Actinomycetes</taxon>
        <taxon>Mycobacteriales</taxon>
        <taxon>Nocardiaceae</taxon>
        <taxon>Nocardia</taxon>
    </lineage>
</organism>
<evidence type="ECO:0000313" key="3">
    <source>
        <dbReference type="Proteomes" id="UP000540698"/>
    </source>
</evidence>